<protein>
    <submittedName>
        <fullName evidence="1">Uncharacterized protein</fullName>
    </submittedName>
</protein>
<organism evidence="1 2">
    <name type="scientific">Rhypophila decipiens</name>
    <dbReference type="NCBI Taxonomy" id="261697"/>
    <lineage>
        <taxon>Eukaryota</taxon>
        <taxon>Fungi</taxon>
        <taxon>Dikarya</taxon>
        <taxon>Ascomycota</taxon>
        <taxon>Pezizomycotina</taxon>
        <taxon>Sordariomycetes</taxon>
        <taxon>Sordariomycetidae</taxon>
        <taxon>Sordariales</taxon>
        <taxon>Naviculisporaceae</taxon>
        <taxon>Rhypophila</taxon>
    </lineage>
</organism>
<reference evidence="1" key="2">
    <citation type="submission" date="2023-05" db="EMBL/GenBank/DDBJ databases">
        <authorList>
            <consortium name="Lawrence Berkeley National Laboratory"/>
            <person name="Steindorff A."/>
            <person name="Hensen N."/>
            <person name="Bonometti L."/>
            <person name="Westerberg I."/>
            <person name="Brannstrom I.O."/>
            <person name="Guillou S."/>
            <person name="Cros-Aarteil S."/>
            <person name="Calhoun S."/>
            <person name="Haridas S."/>
            <person name="Kuo A."/>
            <person name="Mondo S."/>
            <person name="Pangilinan J."/>
            <person name="Riley R."/>
            <person name="Labutti K."/>
            <person name="Andreopoulos B."/>
            <person name="Lipzen A."/>
            <person name="Chen C."/>
            <person name="Yanf M."/>
            <person name="Daum C."/>
            <person name="Ng V."/>
            <person name="Clum A."/>
            <person name="Ohm R."/>
            <person name="Martin F."/>
            <person name="Silar P."/>
            <person name="Natvig D."/>
            <person name="Lalanne C."/>
            <person name="Gautier V."/>
            <person name="Ament-Velasquez S.L."/>
            <person name="Kruys A."/>
            <person name="Hutchinson M.I."/>
            <person name="Powell A.J."/>
            <person name="Barry K."/>
            <person name="Miller A.N."/>
            <person name="Grigoriev I.V."/>
            <person name="Debuchy R."/>
            <person name="Gladieux P."/>
            <person name="Thoren M.H."/>
            <person name="Johannesson H."/>
        </authorList>
    </citation>
    <scope>NUCLEOTIDE SEQUENCE</scope>
    <source>
        <strain evidence="1">PSN293</strain>
    </source>
</reference>
<comment type="caution">
    <text evidence="1">The sequence shown here is derived from an EMBL/GenBank/DDBJ whole genome shotgun (WGS) entry which is preliminary data.</text>
</comment>
<sequence>MKPSPKVLLLPAFARLAMSKTEHRGGTKVQCPYVNELGNKKLCLPMCNPCSSSRLRCARIWAIWPSDYDYRSCACPMGYKPFAYDHNARPNCDPMASCVGYTELDETHGSRVVVSPSSLPDVKHLISCISSTAVPIGLLSEKRTALNIQSTARRGKSVGLTPAKDISDYQIGHAVDPNLILPYGAACPRDNCMDLAFCAFHPTRKSCVAIYKRHRPQKKANNRWINSLLTCAGSSGMNMGALFSVGD</sequence>
<evidence type="ECO:0000313" key="1">
    <source>
        <dbReference type="EMBL" id="KAK4209431.1"/>
    </source>
</evidence>
<keyword evidence="2" id="KW-1185">Reference proteome</keyword>
<dbReference type="AlphaFoldDB" id="A0AAN6Y138"/>
<accession>A0AAN6Y138</accession>
<dbReference type="EMBL" id="MU858205">
    <property type="protein sequence ID" value="KAK4209431.1"/>
    <property type="molecule type" value="Genomic_DNA"/>
</dbReference>
<proteinExistence type="predicted"/>
<evidence type="ECO:0000313" key="2">
    <source>
        <dbReference type="Proteomes" id="UP001301769"/>
    </source>
</evidence>
<gene>
    <name evidence="1" type="ORF">QBC37DRAFT_404332</name>
</gene>
<name>A0AAN6Y138_9PEZI</name>
<reference evidence="1" key="1">
    <citation type="journal article" date="2023" name="Mol. Phylogenet. Evol.">
        <title>Genome-scale phylogeny and comparative genomics of the fungal order Sordariales.</title>
        <authorList>
            <person name="Hensen N."/>
            <person name="Bonometti L."/>
            <person name="Westerberg I."/>
            <person name="Brannstrom I.O."/>
            <person name="Guillou S."/>
            <person name="Cros-Aarteil S."/>
            <person name="Calhoun S."/>
            <person name="Haridas S."/>
            <person name="Kuo A."/>
            <person name="Mondo S."/>
            <person name="Pangilinan J."/>
            <person name="Riley R."/>
            <person name="LaButti K."/>
            <person name="Andreopoulos B."/>
            <person name="Lipzen A."/>
            <person name="Chen C."/>
            <person name="Yan M."/>
            <person name="Daum C."/>
            <person name="Ng V."/>
            <person name="Clum A."/>
            <person name="Steindorff A."/>
            <person name="Ohm R.A."/>
            <person name="Martin F."/>
            <person name="Silar P."/>
            <person name="Natvig D.O."/>
            <person name="Lalanne C."/>
            <person name="Gautier V."/>
            <person name="Ament-Velasquez S.L."/>
            <person name="Kruys A."/>
            <person name="Hutchinson M.I."/>
            <person name="Powell A.J."/>
            <person name="Barry K."/>
            <person name="Miller A.N."/>
            <person name="Grigoriev I.V."/>
            <person name="Debuchy R."/>
            <person name="Gladieux P."/>
            <person name="Hiltunen Thoren M."/>
            <person name="Johannesson H."/>
        </authorList>
    </citation>
    <scope>NUCLEOTIDE SEQUENCE</scope>
    <source>
        <strain evidence="1">PSN293</strain>
    </source>
</reference>
<dbReference type="Proteomes" id="UP001301769">
    <property type="component" value="Unassembled WGS sequence"/>
</dbReference>